<evidence type="ECO:0000313" key="8">
    <source>
        <dbReference type="EMBL" id="KAG1314667.1"/>
    </source>
</evidence>
<dbReference type="PROSITE" id="PS51352">
    <property type="entry name" value="THIOREDOXIN_2"/>
    <property type="match status" value="1"/>
</dbReference>
<dbReference type="InterPro" id="IPR036249">
    <property type="entry name" value="Thioredoxin-like_sf"/>
</dbReference>
<evidence type="ECO:0000256" key="1">
    <source>
        <dbReference type="ARBA" id="ARBA00006926"/>
    </source>
</evidence>
<dbReference type="Gene3D" id="3.40.30.10">
    <property type="entry name" value="Glutaredoxin"/>
    <property type="match status" value="1"/>
</dbReference>
<dbReference type="GO" id="GO:0034599">
    <property type="term" value="P:cellular response to oxidative stress"/>
    <property type="evidence" value="ECO:0007669"/>
    <property type="project" value="TreeGrafter"/>
</dbReference>
<comment type="caution">
    <text evidence="8">The sequence shown here is derived from an EMBL/GenBank/DDBJ whole genome shotgun (WGS) entry which is preliminary data.</text>
</comment>
<dbReference type="AlphaFoldDB" id="A0A9P6XIC9"/>
<evidence type="ECO:0000256" key="4">
    <source>
        <dbReference type="ARBA" id="ARBA00049091"/>
    </source>
</evidence>
<organism evidence="8 9">
    <name type="scientific">Rhizopus oryzae</name>
    <name type="common">Mucormycosis agent</name>
    <name type="synonym">Rhizopus arrhizus var. delemar</name>
    <dbReference type="NCBI Taxonomy" id="64495"/>
    <lineage>
        <taxon>Eukaryota</taxon>
        <taxon>Fungi</taxon>
        <taxon>Fungi incertae sedis</taxon>
        <taxon>Mucoromycota</taxon>
        <taxon>Mucoromycotina</taxon>
        <taxon>Mucoromycetes</taxon>
        <taxon>Mucorales</taxon>
        <taxon>Mucorineae</taxon>
        <taxon>Rhizopodaceae</taxon>
        <taxon>Rhizopus</taxon>
    </lineage>
</organism>
<comment type="similarity">
    <text evidence="1 6">Belongs to the glutathione peroxidase family.</text>
</comment>
<feature type="domain" description="Thioredoxin" evidence="7">
    <location>
        <begin position="1"/>
        <end position="159"/>
    </location>
</feature>
<keyword evidence="3 6" id="KW-0560">Oxidoreductase</keyword>
<keyword evidence="2 6" id="KW-0575">Peroxidase</keyword>
<dbReference type="InterPro" id="IPR000889">
    <property type="entry name" value="Glutathione_peroxidase"/>
</dbReference>
<name>A0A9P6XIC9_RHIOR</name>
<dbReference type="PRINTS" id="PR01011">
    <property type="entry name" value="GLUTPROXDASE"/>
</dbReference>
<dbReference type="CDD" id="cd00340">
    <property type="entry name" value="GSH_Peroxidase"/>
    <property type="match status" value="1"/>
</dbReference>
<gene>
    <name evidence="8" type="ORF">G6F64_001286</name>
</gene>
<dbReference type="Proteomes" id="UP000716291">
    <property type="component" value="Unassembled WGS sequence"/>
</dbReference>
<dbReference type="InterPro" id="IPR013766">
    <property type="entry name" value="Thioredoxin_domain"/>
</dbReference>
<evidence type="ECO:0000256" key="6">
    <source>
        <dbReference type="RuleBase" id="RU000499"/>
    </source>
</evidence>
<dbReference type="SUPFAM" id="SSF52833">
    <property type="entry name" value="Thioredoxin-like"/>
    <property type="match status" value="1"/>
</dbReference>
<dbReference type="PROSITE" id="PS51355">
    <property type="entry name" value="GLUTATHIONE_PEROXID_3"/>
    <property type="match status" value="1"/>
</dbReference>
<evidence type="ECO:0000256" key="2">
    <source>
        <dbReference type="ARBA" id="ARBA00022559"/>
    </source>
</evidence>
<dbReference type="OrthoDB" id="446890at2759"/>
<evidence type="ECO:0000256" key="5">
    <source>
        <dbReference type="PIRSR" id="PIRSR000303-1"/>
    </source>
</evidence>
<dbReference type="PIRSF" id="PIRSF000303">
    <property type="entry name" value="Glutathion_perox"/>
    <property type="match status" value="1"/>
</dbReference>
<dbReference type="PANTHER" id="PTHR11592:SF78">
    <property type="entry name" value="GLUTATHIONE PEROXIDASE"/>
    <property type="match status" value="1"/>
</dbReference>
<dbReference type="FunFam" id="3.40.30.10:FF:000010">
    <property type="entry name" value="Glutathione peroxidase"/>
    <property type="match status" value="1"/>
</dbReference>
<dbReference type="Pfam" id="PF00255">
    <property type="entry name" value="GSHPx"/>
    <property type="match status" value="1"/>
</dbReference>
<evidence type="ECO:0000313" key="9">
    <source>
        <dbReference type="Proteomes" id="UP000716291"/>
    </source>
</evidence>
<comment type="catalytic activity">
    <reaction evidence="4">
        <text>a hydroperoxide + [thioredoxin]-dithiol = an alcohol + [thioredoxin]-disulfide + H2O</text>
        <dbReference type="Rhea" id="RHEA:62620"/>
        <dbReference type="Rhea" id="RHEA-COMP:10698"/>
        <dbReference type="Rhea" id="RHEA-COMP:10700"/>
        <dbReference type="ChEBI" id="CHEBI:15377"/>
        <dbReference type="ChEBI" id="CHEBI:29950"/>
        <dbReference type="ChEBI" id="CHEBI:30879"/>
        <dbReference type="ChEBI" id="CHEBI:35924"/>
        <dbReference type="ChEBI" id="CHEBI:50058"/>
        <dbReference type="EC" id="1.11.1.24"/>
    </reaction>
</comment>
<proteinExistence type="inferred from homology"/>
<protein>
    <recommendedName>
        <fullName evidence="6">Glutathione peroxidase</fullName>
    </recommendedName>
</protein>
<evidence type="ECO:0000256" key="3">
    <source>
        <dbReference type="ARBA" id="ARBA00023002"/>
    </source>
</evidence>
<feature type="active site" evidence="5">
    <location>
        <position position="36"/>
    </location>
</feature>
<dbReference type="EMBL" id="JAANQT010000095">
    <property type="protein sequence ID" value="KAG1314667.1"/>
    <property type="molecule type" value="Genomic_DNA"/>
</dbReference>
<evidence type="ECO:0000259" key="7">
    <source>
        <dbReference type="PROSITE" id="PS51352"/>
    </source>
</evidence>
<keyword evidence="9" id="KW-1185">Reference proteome</keyword>
<accession>A0A9P6XIC9</accession>
<dbReference type="PANTHER" id="PTHR11592">
    <property type="entry name" value="GLUTATHIONE PEROXIDASE"/>
    <property type="match status" value="1"/>
</dbReference>
<dbReference type="GO" id="GO:0140824">
    <property type="term" value="F:thioredoxin-dependent peroxiredoxin activity"/>
    <property type="evidence" value="ECO:0007669"/>
    <property type="project" value="UniProtKB-EC"/>
</dbReference>
<sequence>MTTLYDFKIKDIMGNEWDLDELRGKVVMIVNVASKCSYVKQYSSLEEIYLRYKSQDFVIIGCPCNQFAGQEPAPEAEIYNYCTIHWSVTFPLTSKLEVNGINEAPLYKWMKETMPGIFGLKRVKWNFEKFLIDREGKIVKRYWTFTDPKRIIPDIEKLL</sequence>
<reference evidence="8" key="1">
    <citation type="journal article" date="2020" name="Microb. Genom.">
        <title>Genetic diversity of clinical and environmental Mucorales isolates obtained from an investigation of mucormycosis cases among solid organ transplant recipients.</title>
        <authorList>
            <person name="Nguyen M.H."/>
            <person name="Kaul D."/>
            <person name="Muto C."/>
            <person name="Cheng S.J."/>
            <person name="Richter R.A."/>
            <person name="Bruno V.M."/>
            <person name="Liu G."/>
            <person name="Beyhan S."/>
            <person name="Sundermann A.J."/>
            <person name="Mounaud S."/>
            <person name="Pasculle A.W."/>
            <person name="Nierman W.C."/>
            <person name="Driscoll E."/>
            <person name="Cumbie R."/>
            <person name="Clancy C.J."/>
            <person name="Dupont C.L."/>
        </authorList>
    </citation>
    <scope>NUCLEOTIDE SEQUENCE</scope>
    <source>
        <strain evidence="8">GL11</strain>
    </source>
</reference>